<feature type="transmembrane region" description="Helical" evidence="1">
    <location>
        <begin position="110"/>
        <end position="131"/>
    </location>
</feature>
<dbReference type="InterPro" id="IPR025363">
    <property type="entry name" value="DUF4267"/>
</dbReference>
<dbReference type="OrthoDB" id="72027at2"/>
<protein>
    <recommendedName>
        <fullName evidence="4">DUF4267 domain-containing protein</fullName>
    </recommendedName>
</protein>
<reference evidence="2 3" key="1">
    <citation type="journal article" date="2012" name="J. Bacteriol.">
        <title>Genome Sequence of the Filamentous Bacterium Fibrisoma limi BUZ 3T.</title>
        <authorList>
            <person name="Filippini M."/>
            <person name="Qi W."/>
            <person name="Jaenicke S."/>
            <person name="Goesmann A."/>
            <person name="Smits T.H."/>
            <person name="Bagheri H.C."/>
        </authorList>
    </citation>
    <scope>NUCLEOTIDE SEQUENCE [LARGE SCALE GENOMIC DNA]</scope>
    <source>
        <strain evidence="3">BUZ 3T</strain>
    </source>
</reference>
<feature type="transmembrane region" description="Helical" evidence="1">
    <location>
        <begin position="15"/>
        <end position="36"/>
    </location>
</feature>
<organism evidence="2 3">
    <name type="scientific">Fibrisoma limi BUZ 3</name>
    <dbReference type="NCBI Taxonomy" id="1185876"/>
    <lineage>
        <taxon>Bacteria</taxon>
        <taxon>Pseudomonadati</taxon>
        <taxon>Bacteroidota</taxon>
        <taxon>Cytophagia</taxon>
        <taxon>Cytophagales</taxon>
        <taxon>Spirosomataceae</taxon>
        <taxon>Fibrisoma</taxon>
    </lineage>
</organism>
<accession>I2GLT9</accession>
<keyword evidence="1" id="KW-0472">Membrane</keyword>
<dbReference type="EMBL" id="CAIT01000007">
    <property type="protein sequence ID" value="CCH54865.1"/>
    <property type="molecule type" value="Genomic_DNA"/>
</dbReference>
<feature type="transmembrane region" description="Helical" evidence="1">
    <location>
        <begin position="83"/>
        <end position="104"/>
    </location>
</feature>
<dbReference type="eggNOG" id="ENOG5032UDN">
    <property type="taxonomic scope" value="Bacteria"/>
</dbReference>
<name>I2GLT9_9BACT</name>
<keyword evidence="1" id="KW-0812">Transmembrane</keyword>
<dbReference type="RefSeq" id="WP_009283441.1">
    <property type="nucleotide sequence ID" value="NZ_CAIT01000007.1"/>
</dbReference>
<sequence>MKTEKAMAQWGWRSVSYWMAMFIALGILFIGVRFVLFPQISLEDFGIQPSNYADITLGRIKGIRDMFSGLALLALLLGRMKKATACVFTAAIIIPATDCLLVYGHNGMDLPRMLVHGFTAIYMVITSFLLISNTNKTTA</sequence>
<keyword evidence="3" id="KW-1185">Reference proteome</keyword>
<keyword evidence="1" id="KW-1133">Transmembrane helix</keyword>
<dbReference type="Pfam" id="PF14087">
    <property type="entry name" value="DUF4267"/>
    <property type="match status" value="1"/>
</dbReference>
<evidence type="ECO:0000313" key="3">
    <source>
        <dbReference type="Proteomes" id="UP000009309"/>
    </source>
</evidence>
<evidence type="ECO:0008006" key="4">
    <source>
        <dbReference type="Google" id="ProtNLM"/>
    </source>
</evidence>
<dbReference type="STRING" id="1185876.BN8_04078"/>
<evidence type="ECO:0000313" key="2">
    <source>
        <dbReference type="EMBL" id="CCH54865.1"/>
    </source>
</evidence>
<gene>
    <name evidence="2" type="ORF">BN8_04078</name>
</gene>
<proteinExistence type="predicted"/>
<evidence type="ECO:0000256" key="1">
    <source>
        <dbReference type="SAM" id="Phobius"/>
    </source>
</evidence>
<comment type="caution">
    <text evidence="2">The sequence shown here is derived from an EMBL/GenBank/DDBJ whole genome shotgun (WGS) entry which is preliminary data.</text>
</comment>
<dbReference type="Proteomes" id="UP000009309">
    <property type="component" value="Unassembled WGS sequence"/>
</dbReference>
<dbReference type="AlphaFoldDB" id="I2GLT9"/>